<proteinExistence type="predicted"/>
<protein>
    <recommendedName>
        <fullName evidence="7">Zinc finger PHD-type domain-containing protein</fullName>
    </recommendedName>
</protein>
<keyword evidence="1" id="KW-0479">Metal-binding</keyword>
<dbReference type="GeneID" id="134289714"/>
<keyword evidence="6" id="KW-1185">Reference proteome</keyword>
<dbReference type="RefSeq" id="XP_062712053.1">
    <property type="nucleotide sequence ID" value="XM_062856069.1"/>
</dbReference>
<evidence type="ECO:0000313" key="6">
    <source>
        <dbReference type="Proteomes" id="UP000069940"/>
    </source>
</evidence>
<accession>A0ABM2A728</accession>
<reference evidence="6" key="1">
    <citation type="journal article" date="2015" name="Proc. Natl. Acad. Sci. U.S.A.">
        <title>Genome sequence of the Asian Tiger mosquito, Aedes albopictus, reveals insights into its biology, genetics, and evolution.</title>
        <authorList>
            <person name="Chen X.G."/>
            <person name="Jiang X."/>
            <person name="Gu J."/>
            <person name="Xu M."/>
            <person name="Wu Y."/>
            <person name="Deng Y."/>
            <person name="Zhang C."/>
            <person name="Bonizzoni M."/>
            <person name="Dermauw W."/>
            <person name="Vontas J."/>
            <person name="Armbruster P."/>
            <person name="Huang X."/>
            <person name="Yang Y."/>
            <person name="Zhang H."/>
            <person name="He W."/>
            <person name="Peng H."/>
            <person name="Liu Y."/>
            <person name="Wu K."/>
            <person name="Chen J."/>
            <person name="Lirakis M."/>
            <person name="Topalis P."/>
            <person name="Van Leeuwen T."/>
            <person name="Hall A.B."/>
            <person name="Jiang X."/>
            <person name="Thorpe C."/>
            <person name="Mueller R.L."/>
            <person name="Sun C."/>
            <person name="Waterhouse R.M."/>
            <person name="Yan G."/>
            <person name="Tu Z.J."/>
            <person name="Fang X."/>
            <person name="James A.A."/>
        </authorList>
    </citation>
    <scope>NUCLEOTIDE SEQUENCE [LARGE SCALE GENOMIC DNA]</scope>
    <source>
        <strain evidence="6">Foshan</strain>
    </source>
</reference>
<dbReference type="Proteomes" id="UP000069940">
    <property type="component" value="Unassembled WGS sequence"/>
</dbReference>
<dbReference type="InterPro" id="IPR019786">
    <property type="entry name" value="Zinc_finger_PHD-type_CS"/>
</dbReference>
<evidence type="ECO:0000256" key="2">
    <source>
        <dbReference type="ARBA" id="ARBA00022771"/>
    </source>
</evidence>
<evidence type="ECO:0000256" key="1">
    <source>
        <dbReference type="ARBA" id="ARBA00022723"/>
    </source>
</evidence>
<dbReference type="InterPro" id="IPR011011">
    <property type="entry name" value="Znf_FYVE_PHD"/>
</dbReference>
<dbReference type="EnsemblMetazoa" id="AALFPA23_025079.R37389">
    <property type="protein sequence ID" value="AALFPA23_025079.P37389"/>
    <property type="gene ID" value="AALFPA23_025079"/>
</dbReference>
<name>A0ABM2A728_AEDAL</name>
<dbReference type="SUPFAM" id="SSF57903">
    <property type="entry name" value="FYVE/PHD zinc finger"/>
    <property type="match status" value="1"/>
</dbReference>
<sequence length="278" mass="31364">MDSDCYQCSTPIKSIDCLQCNGFCHRAVHLNCAGMKRPNMNFVNEHKNVLWFCDNCFDELQTIKKNPVKSKDDVTTAISDTINGPIAELKSEIQEIKELTKTLAGSNVPTDPPTLPRSRPWPSVKRLRSTNTRDTPKSRPEAKLIGGTKTVEKNGKTVETVAKPAEKFWLYLSRIARTVTEDDISELVKICLDTDEHVEVRKLVRKDADLNQLAFISFKVGVSKELRGAALDPSVWPKGIFFREFENLSTARDFWGPMKVPRMDKTTPAMETLVTPVH</sequence>
<dbReference type="InterPro" id="IPR013083">
    <property type="entry name" value="Znf_RING/FYVE/PHD"/>
</dbReference>
<feature type="region of interest" description="Disordered" evidence="4">
    <location>
        <begin position="104"/>
        <end position="141"/>
    </location>
</feature>
<reference evidence="5" key="2">
    <citation type="submission" date="2025-05" db="UniProtKB">
        <authorList>
            <consortium name="EnsemblMetazoa"/>
        </authorList>
    </citation>
    <scope>IDENTIFICATION</scope>
    <source>
        <strain evidence="5">Foshan</strain>
    </source>
</reference>
<dbReference type="Gene3D" id="3.30.40.10">
    <property type="entry name" value="Zinc/RING finger domain, C3HC4 (zinc finger)"/>
    <property type="match status" value="1"/>
</dbReference>
<organism evidence="5 6">
    <name type="scientific">Aedes albopictus</name>
    <name type="common">Asian tiger mosquito</name>
    <name type="synonym">Stegomyia albopicta</name>
    <dbReference type="NCBI Taxonomy" id="7160"/>
    <lineage>
        <taxon>Eukaryota</taxon>
        <taxon>Metazoa</taxon>
        <taxon>Ecdysozoa</taxon>
        <taxon>Arthropoda</taxon>
        <taxon>Hexapoda</taxon>
        <taxon>Insecta</taxon>
        <taxon>Pterygota</taxon>
        <taxon>Neoptera</taxon>
        <taxon>Endopterygota</taxon>
        <taxon>Diptera</taxon>
        <taxon>Nematocera</taxon>
        <taxon>Culicoidea</taxon>
        <taxon>Culicidae</taxon>
        <taxon>Culicinae</taxon>
        <taxon>Aedini</taxon>
        <taxon>Aedes</taxon>
        <taxon>Stegomyia</taxon>
    </lineage>
</organism>
<evidence type="ECO:0000256" key="3">
    <source>
        <dbReference type="ARBA" id="ARBA00022833"/>
    </source>
</evidence>
<keyword evidence="2" id="KW-0863">Zinc-finger</keyword>
<keyword evidence="3" id="KW-0862">Zinc</keyword>
<evidence type="ECO:0000256" key="4">
    <source>
        <dbReference type="SAM" id="MobiDB-lite"/>
    </source>
</evidence>
<evidence type="ECO:0000313" key="5">
    <source>
        <dbReference type="EnsemblMetazoa" id="AALFPA23_025079.P37389"/>
    </source>
</evidence>
<evidence type="ECO:0008006" key="7">
    <source>
        <dbReference type="Google" id="ProtNLM"/>
    </source>
</evidence>
<dbReference type="PROSITE" id="PS01359">
    <property type="entry name" value="ZF_PHD_1"/>
    <property type="match status" value="1"/>
</dbReference>